<dbReference type="GO" id="GO:0004497">
    <property type="term" value="F:monooxygenase activity"/>
    <property type="evidence" value="ECO:0007669"/>
    <property type="project" value="UniProtKB-KW"/>
</dbReference>
<dbReference type="GO" id="GO:0005506">
    <property type="term" value="F:iron ion binding"/>
    <property type="evidence" value="ECO:0007669"/>
    <property type="project" value="InterPro"/>
</dbReference>
<dbReference type="FunFam" id="1.10.630.10:FF:000018">
    <property type="entry name" value="Cytochrome P450 monooxygenase"/>
    <property type="match status" value="1"/>
</dbReference>
<dbReference type="GO" id="GO:0020037">
    <property type="term" value="F:heme binding"/>
    <property type="evidence" value="ECO:0007669"/>
    <property type="project" value="InterPro"/>
</dbReference>
<keyword evidence="5" id="KW-0408">Iron</keyword>
<sequence length="414" mass="45976">MSQAAPAGPADFNPLAPEFIADPYEILQRAQRESPVFFAEPFGFWAITRYEDIDKALGDFETFSNNSLADVPVPEQFQDRVPPGFFGTGSLISQDPPRHTERRKLINKAFVRSRMEALEAPIRQICHDLIDEFIADGKADLMTQYCYQVSLRSIVHLMDMPTDDLPMLRQLVDDQGAVVSDAISPMSEEERNMRWERMAKAREYLSSIVDARRAAPGEDIVSQMATVNGEDGELVFSNDEILTHLTELLFAGTDTTANLMGQMVIAFDKDPAQLEAVKADPSLWAPACEEGIRFRTPTHGIFRIVTKDVTLSDVTIPAGSLVWLGVSGANRDEARYGCPNHFDVQRTDAGEHLGFGKGRHKCLGAPLTRAEAPIGMAVLYERIPGLRVVAGQELDYERTLVAVLLKHLQVEWGA</sequence>
<dbReference type="PANTHER" id="PTHR46696">
    <property type="entry name" value="P450, PUTATIVE (EUROFUNG)-RELATED"/>
    <property type="match status" value="1"/>
</dbReference>
<dbReference type="InterPro" id="IPR036396">
    <property type="entry name" value="Cyt_P450_sf"/>
</dbReference>
<dbReference type="GO" id="GO:0016705">
    <property type="term" value="F:oxidoreductase activity, acting on paired donors, with incorporation or reduction of molecular oxygen"/>
    <property type="evidence" value="ECO:0007669"/>
    <property type="project" value="InterPro"/>
</dbReference>
<dbReference type="SUPFAM" id="SSF48264">
    <property type="entry name" value="Cytochrome P450"/>
    <property type="match status" value="1"/>
</dbReference>
<keyword evidence="4" id="KW-0560">Oxidoreductase</keyword>
<dbReference type="EMBL" id="CAFBMX010000004">
    <property type="protein sequence ID" value="CAB4928763.1"/>
    <property type="molecule type" value="Genomic_DNA"/>
</dbReference>
<organism evidence="7">
    <name type="scientific">freshwater metagenome</name>
    <dbReference type="NCBI Taxonomy" id="449393"/>
    <lineage>
        <taxon>unclassified sequences</taxon>
        <taxon>metagenomes</taxon>
        <taxon>ecological metagenomes</taxon>
    </lineage>
</organism>
<dbReference type="PRINTS" id="PR00359">
    <property type="entry name" value="BP450"/>
</dbReference>
<dbReference type="InterPro" id="IPR002397">
    <property type="entry name" value="Cyt_P450_B"/>
</dbReference>
<protein>
    <submittedName>
        <fullName evidence="7">Unannotated protein</fullName>
    </submittedName>
</protein>
<dbReference type="InterPro" id="IPR001128">
    <property type="entry name" value="Cyt_P450"/>
</dbReference>
<reference evidence="7" key="1">
    <citation type="submission" date="2020-05" db="EMBL/GenBank/DDBJ databases">
        <authorList>
            <person name="Chiriac C."/>
            <person name="Salcher M."/>
            <person name="Ghai R."/>
            <person name="Kavagutti S V."/>
        </authorList>
    </citation>
    <scope>NUCLEOTIDE SEQUENCE</scope>
</reference>
<evidence type="ECO:0000313" key="7">
    <source>
        <dbReference type="EMBL" id="CAB4928763.1"/>
    </source>
</evidence>
<accession>A0A6J7IC93</accession>
<comment type="similarity">
    <text evidence="1">Belongs to the cytochrome P450 family.</text>
</comment>
<evidence type="ECO:0000256" key="5">
    <source>
        <dbReference type="ARBA" id="ARBA00023004"/>
    </source>
</evidence>
<gene>
    <name evidence="7" type="ORF">UFOPK3674_01023</name>
</gene>
<dbReference type="PANTHER" id="PTHR46696:SF6">
    <property type="entry name" value="P450, PUTATIVE (EUROFUNG)-RELATED"/>
    <property type="match status" value="1"/>
</dbReference>
<keyword evidence="2" id="KW-0349">Heme</keyword>
<evidence type="ECO:0000256" key="6">
    <source>
        <dbReference type="ARBA" id="ARBA00023033"/>
    </source>
</evidence>
<evidence type="ECO:0000256" key="1">
    <source>
        <dbReference type="ARBA" id="ARBA00010617"/>
    </source>
</evidence>
<dbReference type="InterPro" id="IPR017972">
    <property type="entry name" value="Cyt_P450_CS"/>
</dbReference>
<evidence type="ECO:0000256" key="4">
    <source>
        <dbReference type="ARBA" id="ARBA00023002"/>
    </source>
</evidence>
<dbReference type="Pfam" id="PF00067">
    <property type="entry name" value="p450"/>
    <property type="match status" value="2"/>
</dbReference>
<keyword evidence="6" id="KW-0503">Monooxygenase</keyword>
<evidence type="ECO:0000256" key="2">
    <source>
        <dbReference type="ARBA" id="ARBA00022617"/>
    </source>
</evidence>
<dbReference type="AlphaFoldDB" id="A0A6J7IC93"/>
<dbReference type="Gene3D" id="1.10.630.10">
    <property type="entry name" value="Cytochrome P450"/>
    <property type="match status" value="1"/>
</dbReference>
<keyword evidence="3" id="KW-0479">Metal-binding</keyword>
<proteinExistence type="inferred from homology"/>
<dbReference type="PROSITE" id="PS00086">
    <property type="entry name" value="CYTOCHROME_P450"/>
    <property type="match status" value="1"/>
</dbReference>
<name>A0A6J7IC93_9ZZZZ</name>
<evidence type="ECO:0000256" key="3">
    <source>
        <dbReference type="ARBA" id="ARBA00022723"/>
    </source>
</evidence>